<dbReference type="Proteomes" id="UP000316030">
    <property type="component" value="Unassembled WGS sequence"/>
</dbReference>
<gene>
    <name evidence="2" type="ORF">SAMN06265173_1541</name>
</gene>
<evidence type="ECO:0000259" key="1">
    <source>
        <dbReference type="Pfam" id="PF13550"/>
    </source>
</evidence>
<sequence length="619" mass="67025">MNSRGSLHSTTLIRSPVIVRDPITGAIVSGLGLTAGSIGAALVGIAVNLVVSAVVSWALGKLQPDVGARGMLTNVREAAAPHEYVFGRVRKGGVVTYLEATGSSNKFLHMILCLAGHEVEEISDIYINDEVVTLDGSGFVTSEPWDSKIRIRKHLGDQVAADADLLAETAQIDSSFVGHGIAYLYIRLEYDKNVFSNGIPLFTAVVKGAKPHDPRSGTAAWTANAALCTRHYLVSGFGLDDPLIDDTAFQAAANVCDEAVALSGGGAQSRYEINGAISADMAPSQILQSMMTAQAGTLFWGGGRWQLRPGYYTAPVKTLTQADLRSAISLDTRVSRRDNYNIVRGVFNDADQDWVQADYPEIASAAFIAEDNDAENAIDFELPLTTDAAMAQRLAKLTLFRGREQMTFSADFSLEAFDLEPGDIVALNIDRFGWASKEFEVTGWRFYADQDASDLRVNLILRETSASAFSWLAEESDIIANNTSLLGAGDIPVPVLGVQLAVRFFRNQAQEVVLLTTSVGDASLVDQIEFEYKRNADSDWIPLGRGGVGEFIVPDMTPGVYDFRARSVAPWGAVGPWDTETGFTVDFLEDYRSVWNGRFASGDFTGWQLEIYDGSLGGF</sequence>
<keyword evidence="3" id="KW-1185">Reference proteome</keyword>
<dbReference type="EMBL" id="FXTO01000054">
    <property type="protein sequence ID" value="SMO99445.1"/>
    <property type="molecule type" value="Genomic_DNA"/>
</dbReference>
<dbReference type="AlphaFoldDB" id="A0A521FT86"/>
<accession>A0A521FT86</accession>
<evidence type="ECO:0000313" key="2">
    <source>
        <dbReference type="EMBL" id="SMO99445.1"/>
    </source>
</evidence>
<reference evidence="2 3" key="1">
    <citation type="submission" date="2017-05" db="EMBL/GenBank/DDBJ databases">
        <authorList>
            <person name="Varghese N."/>
            <person name="Submissions S."/>
        </authorList>
    </citation>
    <scope>NUCLEOTIDE SEQUENCE [LARGE SCALE GENOMIC DNA]</scope>
    <source>
        <strain evidence="2 3">DSM 29506</strain>
    </source>
</reference>
<evidence type="ECO:0000313" key="3">
    <source>
        <dbReference type="Proteomes" id="UP000316030"/>
    </source>
</evidence>
<protein>
    <submittedName>
        <fullName evidence="2">Phage tail protein</fullName>
    </submittedName>
</protein>
<dbReference type="InterPro" id="IPR032876">
    <property type="entry name" value="J_dom"/>
</dbReference>
<dbReference type="Pfam" id="PF13550">
    <property type="entry name" value="Phage-tail_3"/>
    <property type="match status" value="1"/>
</dbReference>
<feature type="non-terminal residue" evidence="2">
    <location>
        <position position="619"/>
    </location>
</feature>
<feature type="domain" description="Tip attachment protein J" evidence="1">
    <location>
        <begin position="281"/>
        <end position="441"/>
    </location>
</feature>
<proteinExistence type="predicted"/>
<organism evidence="2 3">
    <name type="scientific">Thalassovita litoralis</name>
    <dbReference type="NCBI Taxonomy" id="1010611"/>
    <lineage>
        <taxon>Bacteria</taxon>
        <taxon>Pseudomonadati</taxon>
        <taxon>Pseudomonadota</taxon>
        <taxon>Alphaproteobacteria</taxon>
        <taxon>Rhodobacterales</taxon>
        <taxon>Roseobacteraceae</taxon>
        <taxon>Thalassovita</taxon>
    </lineage>
</organism>
<name>A0A521FT86_9RHOB</name>